<organism evidence="1 2">
    <name type="scientific">Tilletia indica</name>
    <dbReference type="NCBI Taxonomy" id="43049"/>
    <lineage>
        <taxon>Eukaryota</taxon>
        <taxon>Fungi</taxon>
        <taxon>Dikarya</taxon>
        <taxon>Basidiomycota</taxon>
        <taxon>Ustilaginomycotina</taxon>
        <taxon>Exobasidiomycetes</taxon>
        <taxon>Tilletiales</taxon>
        <taxon>Tilletiaceae</taxon>
        <taxon>Tilletia</taxon>
    </lineage>
</organism>
<proteinExistence type="predicted"/>
<protein>
    <submittedName>
        <fullName evidence="1">Uncharacterized protein</fullName>
    </submittedName>
</protein>
<evidence type="ECO:0000313" key="2">
    <source>
        <dbReference type="Proteomes" id="UP000077521"/>
    </source>
</evidence>
<dbReference type="Proteomes" id="UP000077521">
    <property type="component" value="Unassembled WGS sequence"/>
</dbReference>
<reference evidence="1" key="2">
    <citation type="journal article" date="2019" name="IMA Fungus">
        <title>Genome sequencing and comparison of five Tilletia species to identify candidate genes for the detection of regulated species infecting wheat.</title>
        <authorList>
            <person name="Nguyen H.D.T."/>
            <person name="Sultana T."/>
            <person name="Kesanakurti P."/>
            <person name="Hambleton S."/>
        </authorList>
    </citation>
    <scope>NUCLEOTIDE SEQUENCE</scope>
    <source>
        <strain evidence="1">DAOMC 236416</strain>
    </source>
</reference>
<accession>A0A177TR46</accession>
<keyword evidence="2" id="KW-1185">Reference proteome</keyword>
<gene>
    <name evidence="1" type="ORF">A4X13_0g6480</name>
</gene>
<dbReference type="EMBL" id="LWDF02000623">
    <property type="protein sequence ID" value="KAE8244573.1"/>
    <property type="molecule type" value="Genomic_DNA"/>
</dbReference>
<comment type="caution">
    <text evidence="1">The sequence shown here is derived from an EMBL/GenBank/DDBJ whole genome shotgun (WGS) entry which is preliminary data.</text>
</comment>
<sequence>MLKQMIRLDDTHMIALGYDFSKVVLMAAKLVYTPERRLEDSSLLGLADRAPILMAGVQIQFQGKDGQLIVWRARSMSQERKSFVQVLHGLDPRKKEIARKADTISPFVPFPVLPSAPGTDKTLKQHLNQLVAGTLSTENNQNQAKRTIGIYVYNM</sequence>
<dbReference type="AlphaFoldDB" id="A0A177TR46"/>
<reference evidence="1" key="1">
    <citation type="submission" date="2016-04" db="EMBL/GenBank/DDBJ databases">
        <authorList>
            <person name="Nguyen H.D."/>
            <person name="Samba Siva P."/>
            <person name="Cullis J."/>
            <person name="Levesque C.A."/>
            <person name="Hambleton S."/>
        </authorList>
    </citation>
    <scope>NUCLEOTIDE SEQUENCE</scope>
    <source>
        <strain evidence="1">DAOMC 236416</strain>
    </source>
</reference>
<evidence type="ECO:0000313" key="1">
    <source>
        <dbReference type="EMBL" id="KAE8244573.1"/>
    </source>
</evidence>
<name>A0A177TR46_9BASI</name>